<comment type="caution">
    <text evidence="1">The sequence shown here is derived from an EMBL/GenBank/DDBJ whole genome shotgun (WGS) entry which is preliminary data.</text>
</comment>
<accession>A0ABQ2CDZ3</accession>
<organism evidence="1 2">
    <name type="scientific">Pseudarthrobacter scleromae</name>
    <dbReference type="NCBI Taxonomy" id="158897"/>
    <lineage>
        <taxon>Bacteria</taxon>
        <taxon>Bacillati</taxon>
        <taxon>Actinomycetota</taxon>
        <taxon>Actinomycetes</taxon>
        <taxon>Micrococcales</taxon>
        <taxon>Micrococcaceae</taxon>
        <taxon>Pseudarthrobacter</taxon>
    </lineage>
</organism>
<keyword evidence="2" id="KW-1185">Reference proteome</keyword>
<dbReference type="Proteomes" id="UP000658754">
    <property type="component" value="Unassembled WGS sequence"/>
</dbReference>
<evidence type="ECO:0000313" key="2">
    <source>
        <dbReference type="Proteomes" id="UP000658754"/>
    </source>
</evidence>
<gene>
    <name evidence="1" type="ORF">GCM10007175_19180</name>
</gene>
<sequence>MGQSGGTIHGVIAVQRALELYRASMDTFAVLYPQLQDTDFRTTAVSLDVPVFFVQGAHEARGRVEPFRECVWFWLCPA</sequence>
<name>A0ABQ2CDZ3_9MICC</name>
<protein>
    <submittedName>
        <fullName evidence="1">Uncharacterized protein</fullName>
    </submittedName>
</protein>
<dbReference type="EMBL" id="BMKV01000003">
    <property type="protein sequence ID" value="GGI81983.1"/>
    <property type="molecule type" value="Genomic_DNA"/>
</dbReference>
<reference evidence="2" key="1">
    <citation type="journal article" date="2019" name="Int. J. Syst. Evol. Microbiol.">
        <title>The Global Catalogue of Microorganisms (GCM) 10K type strain sequencing project: providing services to taxonomists for standard genome sequencing and annotation.</title>
        <authorList>
            <consortium name="The Broad Institute Genomics Platform"/>
            <consortium name="The Broad Institute Genome Sequencing Center for Infectious Disease"/>
            <person name="Wu L."/>
            <person name="Ma J."/>
        </authorList>
    </citation>
    <scope>NUCLEOTIDE SEQUENCE [LARGE SCALE GENOMIC DNA]</scope>
    <source>
        <strain evidence="2">CGMCC 1.3601</strain>
    </source>
</reference>
<dbReference type="RefSeq" id="WP_188729662.1">
    <property type="nucleotide sequence ID" value="NZ_BMKV01000003.1"/>
</dbReference>
<evidence type="ECO:0000313" key="1">
    <source>
        <dbReference type="EMBL" id="GGI81983.1"/>
    </source>
</evidence>
<proteinExistence type="predicted"/>